<gene>
    <name evidence="1" type="ORF">PFR001_LOCUS7212</name>
</gene>
<sequence>MNSSYYTYVPEERTAPVGIVDILKEFHASRKEDQQIENLPPQIEAMNTHFTDLIRAKEKRELSEEDFILNREKYVKSKFPMNQQIVSKVIFVTLASQFQGDNLPRLLVAGTKTDTMNHIALELLDLQLEKWAEMESDPAKIFELLQLSPTNGNPIKSVLFPKWAKYPWAGDFKVQRKNMMFDYLAKHLSGDNLAKGLVAKANLHRSRIQEVATNVLDLQAKKWALDKITDKKVFNLLQLQGSNGNPLESPFFSRWFKFVMTRYHVSKKAYKATLDILSSYFQSKIALVSYLERAKTSGKQTIAAQKLLDCQINEWKEDKKNAAYVFDILDLRLTESKLFDSPVISTWVDFVKSISSNDVEATNTMLSVLKLAYKDDLNSILNDGRNAKNKKMRPVAKSLQDF</sequence>
<accession>A0ABN8CI36</accession>
<name>A0ABN8CI36_9STRA</name>
<comment type="caution">
    <text evidence="1">The sequence shown here is derived from an EMBL/GenBank/DDBJ whole genome shotgun (WGS) entry which is preliminary data.</text>
</comment>
<reference evidence="1 2" key="1">
    <citation type="submission" date="2021-11" db="EMBL/GenBank/DDBJ databases">
        <authorList>
            <person name="Islam A."/>
            <person name="Islam S."/>
            <person name="Flora M.S."/>
            <person name="Rahman M."/>
            <person name="Ziaur R.M."/>
            <person name="Epstein J.H."/>
            <person name="Hassan M."/>
            <person name="Klassen M."/>
            <person name="Woodard K."/>
            <person name="Webb A."/>
            <person name="Webby R.J."/>
            <person name="El Zowalaty M.E."/>
        </authorList>
    </citation>
    <scope>NUCLEOTIDE SEQUENCE [LARGE SCALE GENOMIC DNA]</scope>
    <source>
        <strain evidence="1">Pf1</strain>
    </source>
</reference>
<keyword evidence="2" id="KW-1185">Reference proteome</keyword>
<organism evidence="1 2">
    <name type="scientific">Peronospora farinosa</name>
    <dbReference type="NCBI Taxonomy" id="134698"/>
    <lineage>
        <taxon>Eukaryota</taxon>
        <taxon>Sar</taxon>
        <taxon>Stramenopiles</taxon>
        <taxon>Oomycota</taxon>
        <taxon>Peronosporomycetes</taxon>
        <taxon>Peronosporales</taxon>
        <taxon>Peronosporaceae</taxon>
        <taxon>Peronospora</taxon>
    </lineage>
</organism>
<protein>
    <submittedName>
        <fullName evidence="1">Uncharacterized protein</fullName>
    </submittedName>
</protein>
<dbReference type="EMBL" id="CAKLBC010001435">
    <property type="protein sequence ID" value="CAH0491983.1"/>
    <property type="molecule type" value="Genomic_DNA"/>
</dbReference>
<dbReference type="Proteomes" id="UP001157938">
    <property type="component" value="Unassembled WGS sequence"/>
</dbReference>
<evidence type="ECO:0000313" key="1">
    <source>
        <dbReference type="EMBL" id="CAH0491983.1"/>
    </source>
</evidence>
<proteinExistence type="predicted"/>
<evidence type="ECO:0000313" key="2">
    <source>
        <dbReference type="Proteomes" id="UP001157938"/>
    </source>
</evidence>